<dbReference type="EMBL" id="MT497017">
    <property type="protein sequence ID" value="QLF85228.1"/>
    <property type="molecule type" value="Genomic_DNA"/>
</dbReference>
<evidence type="ECO:0000313" key="1">
    <source>
        <dbReference type="EMBL" id="QLF85228.1"/>
    </source>
</evidence>
<name>A0A7D5FU18_9CAUD</name>
<protein>
    <submittedName>
        <fullName evidence="1">Uncharacterized protein</fullName>
    </submittedName>
</protein>
<proteinExistence type="predicted"/>
<gene>
    <name evidence="1" type="ORF">elemo79Aphanotate_34</name>
</gene>
<dbReference type="Proteomes" id="UP000510645">
    <property type="component" value="Segment"/>
</dbReference>
<sequence>MTENNKLIAVFMGMKPLNNDSSVLVFSTDRGNDIISIDNLQYQDDWNLLMQVVEKIENFGFEFFIVESRCRIANNTDKSIETIIDFEIIGTKIQATYKAVVEFIKLYNQNK</sequence>
<keyword evidence="2" id="KW-1185">Reference proteome</keyword>
<organism evidence="1 2">
    <name type="scientific">Flavobacterium phage vB_FspP_elemoA_7-9A</name>
    <dbReference type="NCBI Taxonomy" id="2743781"/>
    <lineage>
        <taxon>Viruses</taxon>
        <taxon>Duplodnaviria</taxon>
        <taxon>Heunggongvirae</taxon>
        <taxon>Uroviricota</taxon>
        <taxon>Caudoviricetes</taxon>
        <taxon>Elemovirus</taxon>
        <taxon>Elemovirus elemoA</taxon>
    </lineage>
</organism>
<reference evidence="1 2" key="1">
    <citation type="submission" date="2020-05" db="EMBL/GenBank/DDBJ databases">
        <title>Genomics and ecology of novel Flavobacterium phages from the Baltic Sea.</title>
        <authorList>
            <person name="Hoetzinger M."/>
            <person name="Nilsson E."/>
            <person name="Holmfeldt K."/>
        </authorList>
    </citation>
    <scope>NUCLEOTIDE SEQUENCE [LARGE SCALE GENOMIC DNA]</scope>
</reference>
<evidence type="ECO:0000313" key="2">
    <source>
        <dbReference type="Proteomes" id="UP000510645"/>
    </source>
</evidence>
<accession>A0A7D5FU18</accession>